<keyword evidence="1" id="KW-0808">Transferase</keyword>
<dbReference type="InterPro" id="IPR002123">
    <property type="entry name" value="Plipid/glycerol_acylTrfase"/>
</dbReference>
<evidence type="ECO:0000256" key="2">
    <source>
        <dbReference type="ARBA" id="ARBA00023315"/>
    </source>
</evidence>
<protein>
    <submittedName>
        <fullName evidence="5">Lysophospholipid acyltransferase family protein</fullName>
    </submittedName>
</protein>
<feature type="domain" description="Phospholipid/glycerol acyltransferase" evidence="4">
    <location>
        <begin position="49"/>
        <end position="171"/>
    </location>
</feature>
<dbReference type="GO" id="GO:0016746">
    <property type="term" value="F:acyltransferase activity"/>
    <property type="evidence" value="ECO:0007669"/>
    <property type="project" value="UniProtKB-KW"/>
</dbReference>
<feature type="region of interest" description="Disordered" evidence="3">
    <location>
        <begin position="240"/>
        <end position="262"/>
    </location>
</feature>
<sequence>MSERGRYKSRTHRAARFVAQQLMLKPTLWGLLDIKVHGKQLIRHLEPPYIVVSNHSSHLDCPLIIGALPRRLSRKLATGAAADYFFGNAVKSTTTGLFFNTFPVERGKGLRGKGSKHRGLAGHLLNDGIPLLIFPEGTRSRTGAMGSFGPGTAALCISRNVPCLPVAIVGASLAMPTGRSLPKKGRPKVHVVFGEPMWPKPGETAHEFSDRIAAVIRTMHDERAEKAKLPLMSDYERAALEAKAAQKTEDESAATNEKEPEQ</sequence>
<evidence type="ECO:0000259" key="4">
    <source>
        <dbReference type="SMART" id="SM00563"/>
    </source>
</evidence>
<reference evidence="5 6" key="1">
    <citation type="submission" date="2024-04" db="EMBL/GenBank/DDBJ databases">
        <title>Isolation of an actinomycete strain from pig manure.</title>
        <authorList>
            <person name="Gong T."/>
            <person name="Yu Z."/>
            <person name="An M."/>
            <person name="Wei C."/>
            <person name="Yang W."/>
            <person name="Liu L."/>
        </authorList>
    </citation>
    <scope>NUCLEOTIDE SEQUENCE [LARGE SCALE GENOMIC DNA]</scope>
    <source>
        <strain evidence="5 6">ZF39</strain>
    </source>
</reference>
<evidence type="ECO:0000313" key="5">
    <source>
        <dbReference type="EMBL" id="XAN09131.1"/>
    </source>
</evidence>
<evidence type="ECO:0000256" key="3">
    <source>
        <dbReference type="SAM" id="MobiDB-lite"/>
    </source>
</evidence>
<proteinExistence type="predicted"/>
<keyword evidence="6" id="KW-1185">Reference proteome</keyword>
<gene>
    <name evidence="5" type="ORF">AADG42_18015</name>
</gene>
<dbReference type="CDD" id="cd07989">
    <property type="entry name" value="LPLAT_AGPAT-like"/>
    <property type="match status" value="1"/>
</dbReference>
<dbReference type="SMART" id="SM00563">
    <property type="entry name" value="PlsC"/>
    <property type="match status" value="1"/>
</dbReference>
<dbReference type="SUPFAM" id="SSF69593">
    <property type="entry name" value="Glycerol-3-phosphate (1)-acyltransferase"/>
    <property type="match status" value="1"/>
</dbReference>
<organism evidence="5 6">
    <name type="scientific">Ammonicoccus fulvus</name>
    <dbReference type="NCBI Taxonomy" id="3138240"/>
    <lineage>
        <taxon>Bacteria</taxon>
        <taxon>Bacillati</taxon>
        <taxon>Actinomycetota</taxon>
        <taxon>Actinomycetes</taxon>
        <taxon>Propionibacteriales</taxon>
        <taxon>Propionibacteriaceae</taxon>
        <taxon>Ammonicoccus</taxon>
    </lineage>
</organism>
<dbReference type="EMBL" id="CP154795">
    <property type="protein sequence ID" value="XAN09131.1"/>
    <property type="molecule type" value="Genomic_DNA"/>
</dbReference>
<accession>A0ABZ3FSQ8</accession>
<evidence type="ECO:0000256" key="1">
    <source>
        <dbReference type="ARBA" id="ARBA00022679"/>
    </source>
</evidence>
<evidence type="ECO:0000313" key="6">
    <source>
        <dbReference type="Proteomes" id="UP001442841"/>
    </source>
</evidence>
<keyword evidence="2 5" id="KW-0012">Acyltransferase</keyword>
<dbReference type="Proteomes" id="UP001442841">
    <property type="component" value="Chromosome"/>
</dbReference>
<dbReference type="PANTHER" id="PTHR10434">
    <property type="entry name" value="1-ACYL-SN-GLYCEROL-3-PHOSPHATE ACYLTRANSFERASE"/>
    <property type="match status" value="1"/>
</dbReference>
<dbReference type="PANTHER" id="PTHR10434:SF11">
    <property type="entry name" value="1-ACYL-SN-GLYCEROL-3-PHOSPHATE ACYLTRANSFERASE"/>
    <property type="match status" value="1"/>
</dbReference>
<dbReference type="Pfam" id="PF01553">
    <property type="entry name" value="Acyltransferase"/>
    <property type="match status" value="1"/>
</dbReference>
<name>A0ABZ3FSQ8_9ACTN</name>